<dbReference type="GO" id="GO:0016301">
    <property type="term" value="F:kinase activity"/>
    <property type="evidence" value="ECO:0007669"/>
    <property type="project" value="UniProtKB-KW"/>
</dbReference>
<dbReference type="Gene3D" id="3.30.420.40">
    <property type="match status" value="2"/>
</dbReference>
<evidence type="ECO:0000313" key="2">
    <source>
        <dbReference type="EMBL" id="SHH46444.1"/>
    </source>
</evidence>
<accession>A0A1M5T6V2</accession>
<protein>
    <submittedName>
        <fullName evidence="2">Sugar kinase of the NBD/HSP70 family, may contain an N-terminal HTH domain</fullName>
    </submittedName>
</protein>
<dbReference type="SUPFAM" id="SSF53067">
    <property type="entry name" value="Actin-like ATPase domain"/>
    <property type="match status" value="2"/>
</dbReference>
<sequence length="383" mass="38798">MGMSPRAAELLRVVHESPGTTRADAARAIGIGTGAATEVVAQLAAAELVGERPAQRTGGRGRPTTVLVPHERGPLVLAVSITHEAWLLQAVEIGGAVVAGAGSAETGSGDDDADGAGRDAPVVLADIRAAVTRLRRRFPRRVRAIGVAAPGTVAGTTVGHATGRSWRNLDLRAIWPRAEFFVAGNDATLAAAAESSRGAAVGAEVALHIRLQAGVGGAVVDRGRVLTGAHGFGGEFGHVPLGDPAVTCPCGASGCWGTAVDGSALARLLGRREPRDPVAFLDRAASAASTDARTRAAVGAVVDALGRGVAGFVNAIDPDVVTLGGSAVPLMRAEPQRLAAAYDAGLMRVRRDAPPMLLPAALGEQGPVTGAAELAWQAVWAHL</sequence>
<dbReference type="EMBL" id="FQVU01000006">
    <property type="protein sequence ID" value="SHH46444.1"/>
    <property type="molecule type" value="Genomic_DNA"/>
</dbReference>
<evidence type="ECO:0000313" key="3">
    <source>
        <dbReference type="Proteomes" id="UP000186132"/>
    </source>
</evidence>
<dbReference type="InterPro" id="IPR036390">
    <property type="entry name" value="WH_DNA-bd_sf"/>
</dbReference>
<dbReference type="InterPro" id="IPR049874">
    <property type="entry name" value="ROK_cs"/>
</dbReference>
<dbReference type="InterPro" id="IPR036388">
    <property type="entry name" value="WH-like_DNA-bd_sf"/>
</dbReference>
<gene>
    <name evidence="2" type="ORF">SAMN05443575_3924</name>
</gene>
<dbReference type="AlphaFoldDB" id="A0A1M5T6V2"/>
<evidence type="ECO:0000256" key="1">
    <source>
        <dbReference type="ARBA" id="ARBA00006479"/>
    </source>
</evidence>
<proteinExistence type="inferred from homology"/>
<keyword evidence="2" id="KW-0808">Transferase</keyword>
<dbReference type="Proteomes" id="UP000186132">
    <property type="component" value="Unassembled WGS sequence"/>
</dbReference>
<dbReference type="PANTHER" id="PTHR18964:SF149">
    <property type="entry name" value="BIFUNCTIONAL UDP-N-ACETYLGLUCOSAMINE 2-EPIMERASE_N-ACETYLMANNOSAMINE KINASE"/>
    <property type="match status" value="1"/>
</dbReference>
<reference evidence="2 3" key="1">
    <citation type="submission" date="2016-11" db="EMBL/GenBank/DDBJ databases">
        <authorList>
            <person name="Jaros S."/>
            <person name="Januszkiewicz K."/>
            <person name="Wedrychowicz H."/>
        </authorList>
    </citation>
    <scope>NUCLEOTIDE SEQUENCE [LARGE SCALE GENOMIC DNA]</scope>
    <source>
        <strain evidence="2 3">DSM 45627</strain>
    </source>
</reference>
<dbReference type="PANTHER" id="PTHR18964">
    <property type="entry name" value="ROK (REPRESSOR, ORF, KINASE) FAMILY"/>
    <property type="match status" value="1"/>
</dbReference>
<dbReference type="InterPro" id="IPR043129">
    <property type="entry name" value="ATPase_NBD"/>
</dbReference>
<dbReference type="STRING" id="1206085.SAMN05443575_3924"/>
<dbReference type="SUPFAM" id="SSF46785">
    <property type="entry name" value="Winged helix' DNA-binding domain"/>
    <property type="match status" value="1"/>
</dbReference>
<dbReference type="RefSeq" id="WP_200800322.1">
    <property type="nucleotide sequence ID" value="NZ_FQVU01000006.1"/>
</dbReference>
<organism evidence="2 3">
    <name type="scientific">Jatrophihabitans endophyticus</name>
    <dbReference type="NCBI Taxonomy" id="1206085"/>
    <lineage>
        <taxon>Bacteria</taxon>
        <taxon>Bacillati</taxon>
        <taxon>Actinomycetota</taxon>
        <taxon>Actinomycetes</taxon>
        <taxon>Jatrophihabitantales</taxon>
        <taxon>Jatrophihabitantaceae</taxon>
        <taxon>Jatrophihabitans</taxon>
    </lineage>
</organism>
<dbReference type="InterPro" id="IPR000600">
    <property type="entry name" value="ROK"/>
</dbReference>
<dbReference type="PROSITE" id="PS01125">
    <property type="entry name" value="ROK"/>
    <property type="match status" value="1"/>
</dbReference>
<dbReference type="Gene3D" id="1.10.10.10">
    <property type="entry name" value="Winged helix-like DNA-binding domain superfamily/Winged helix DNA-binding domain"/>
    <property type="match status" value="1"/>
</dbReference>
<comment type="similarity">
    <text evidence="1">Belongs to the ROK (NagC/XylR) family.</text>
</comment>
<keyword evidence="3" id="KW-1185">Reference proteome</keyword>
<keyword evidence="2" id="KW-0418">Kinase</keyword>
<dbReference type="Pfam" id="PF00480">
    <property type="entry name" value="ROK"/>
    <property type="match status" value="1"/>
</dbReference>
<name>A0A1M5T6V2_9ACTN</name>